<evidence type="ECO:0000256" key="2">
    <source>
        <dbReference type="ARBA" id="ARBA00005062"/>
    </source>
</evidence>
<dbReference type="Pfam" id="PF01842">
    <property type="entry name" value="ACT"/>
    <property type="match status" value="1"/>
</dbReference>
<dbReference type="SUPFAM" id="SSF55347">
    <property type="entry name" value="Glyceraldehyde-3-phosphate dehydrogenase-like, C-terminal domain"/>
    <property type="match status" value="1"/>
</dbReference>
<dbReference type="SUPFAM" id="SSF55021">
    <property type="entry name" value="ACT-like"/>
    <property type="match status" value="1"/>
</dbReference>
<dbReference type="RefSeq" id="WP_192534641.1">
    <property type="nucleotide sequence ID" value="NZ_JACZHT010000006.1"/>
</dbReference>
<name>A0A8J6YPF1_9PROT</name>
<evidence type="ECO:0000256" key="13">
    <source>
        <dbReference type="RuleBase" id="RU004171"/>
    </source>
</evidence>
<dbReference type="Gene3D" id="3.30.360.10">
    <property type="entry name" value="Dihydrodipicolinate Reductase, domain 2"/>
    <property type="match status" value="1"/>
</dbReference>
<accession>A0A8J6YPF1</accession>
<dbReference type="UniPathway" id="UPA00051">
    <property type="reaction ID" value="UER00465"/>
</dbReference>
<evidence type="ECO:0000259" key="14">
    <source>
        <dbReference type="PROSITE" id="PS51671"/>
    </source>
</evidence>
<evidence type="ECO:0000256" key="4">
    <source>
        <dbReference type="ARBA" id="ARBA00013213"/>
    </source>
</evidence>
<dbReference type="Pfam" id="PF03447">
    <property type="entry name" value="NAD_binding_3"/>
    <property type="match status" value="1"/>
</dbReference>
<dbReference type="InterPro" id="IPR016204">
    <property type="entry name" value="HDH"/>
</dbReference>
<organism evidence="15 16">
    <name type="scientific">Phaeovibrio sulfidiphilus</name>
    <dbReference type="NCBI Taxonomy" id="1220600"/>
    <lineage>
        <taxon>Bacteria</taxon>
        <taxon>Pseudomonadati</taxon>
        <taxon>Pseudomonadota</taxon>
        <taxon>Alphaproteobacteria</taxon>
        <taxon>Rhodospirillales</taxon>
        <taxon>Rhodospirillaceae</taxon>
        <taxon>Phaeovibrio</taxon>
    </lineage>
</organism>
<dbReference type="EC" id="1.1.1.3" evidence="4"/>
<dbReference type="PROSITE" id="PS51671">
    <property type="entry name" value="ACT"/>
    <property type="match status" value="1"/>
</dbReference>
<dbReference type="UniPathway" id="UPA00050">
    <property type="reaction ID" value="UER00063"/>
</dbReference>
<feature type="binding site" evidence="12">
    <location>
        <position position="201"/>
    </location>
    <ligand>
        <name>L-homoserine</name>
        <dbReference type="ChEBI" id="CHEBI:57476"/>
    </ligand>
</feature>
<reference evidence="15" key="1">
    <citation type="submission" date="2020-10" db="EMBL/GenBank/DDBJ databases">
        <title>Genome sequence of the unusual species of purple photosynthetic bacteria, Phaeovibrio sulfidiphilus DSM 23193, type strain.</title>
        <authorList>
            <person name="Kyndt J.A."/>
            <person name="Meyer T.E."/>
        </authorList>
    </citation>
    <scope>NUCLEOTIDE SEQUENCE</scope>
    <source>
        <strain evidence="15">DSM 23193</strain>
    </source>
</reference>
<dbReference type="GO" id="GO:0050661">
    <property type="term" value="F:NADP binding"/>
    <property type="evidence" value="ECO:0007669"/>
    <property type="project" value="InterPro"/>
</dbReference>
<dbReference type="GO" id="GO:0009086">
    <property type="term" value="P:methionine biosynthetic process"/>
    <property type="evidence" value="ECO:0007669"/>
    <property type="project" value="UniProtKB-KW"/>
</dbReference>
<keyword evidence="7" id="KW-0791">Threonine biosynthesis</keyword>
<feature type="active site" description="Proton donor" evidence="11">
    <location>
        <position position="216"/>
    </location>
</feature>
<dbReference type="PANTHER" id="PTHR43331:SF1">
    <property type="entry name" value="HOMOSERINE DEHYDROGENASE"/>
    <property type="match status" value="1"/>
</dbReference>
<dbReference type="PROSITE" id="PS01042">
    <property type="entry name" value="HOMOSER_DHGENASE"/>
    <property type="match status" value="1"/>
</dbReference>
<keyword evidence="10" id="KW-0486">Methionine biosynthesis</keyword>
<evidence type="ECO:0000256" key="9">
    <source>
        <dbReference type="ARBA" id="ARBA00023002"/>
    </source>
</evidence>
<dbReference type="InterPro" id="IPR036291">
    <property type="entry name" value="NAD(P)-bd_dom_sf"/>
</dbReference>
<evidence type="ECO:0000256" key="11">
    <source>
        <dbReference type="PIRSR" id="PIRSR000098-1"/>
    </source>
</evidence>
<comment type="pathway">
    <text evidence="2">Amino-acid biosynthesis; L-methionine biosynthesis via de novo pathway; L-homoserine from L-aspartate: step 3/3.</text>
</comment>
<dbReference type="NCBIfam" id="NF004976">
    <property type="entry name" value="PRK06349.1"/>
    <property type="match status" value="1"/>
</dbReference>
<sequence>MSVDDKGKKELPPLKVAIAGLGTVGVGVLRVLTEQADLISERAGRPIQVVAVSARNAQADRGVDLAPFRWFDDATVMAREADADVVVELIGGAEGVARKVCETALDSGRHVVTANKALLAHHVISLAEKAEVAGLGLFYEAAVAGGIPIIKALREGLAANRVRSVKGILNGTCNYILTTMRETGREFSDVLIEAQELGYAEADPSFDIDGVDAAHKIALLASLAFGEQVDFDSIVIQGIRHVTALDITFATELGYRVKLIAHTERFDGCVETRVEPVLVPVSAPLSHVEGVYNAVLVEGDLVGTSLYVGRGAGAGPTASSVVADLIDIARGRFTPVFGVPSGDLSASVLCENSAPDRGERYYVRLMVTDRPGVFADIAAALRDEAVSMESIIQHGRNPGETVALVMVLHDTPEDAVTRAVRRIGSLHEIVEPPRVMRIGRF</sequence>
<dbReference type="GO" id="GO:0004412">
    <property type="term" value="F:homoserine dehydrogenase activity"/>
    <property type="evidence" value="ECO:0007669"/>
    <property type="project" value="UniProtKB-EC"/>
</dbReference>
<dbReference type="Gene3D" id="3.40.50.720">
    <property type="entry name" value="NAD(P)-binding Rossmann-like Domain"/>
    <property type="match status" value="1"/>
</dbReference>
<dbReference type="PIRSF" id="PIRSF000098">
    <property type="entry name" value="Homoser_dehydrog"/>
    <property type="match status" value="1"/>
</dbReference>
<dbReference type="InterPro" id="IPR001342">
    <property type="entry name" value="HDH_cat"/>
</dbReference>
<dbReference type="EMBL" id="JACZHT010000006">
    <property type="protein sequence ID" value="MBE1237629.1"/>
    <property type="molecule type" value="Genomic_DNA"/>
</dbReference>
<dbReference type="AlphaFoldDB" id="A0A8J6YPF1"/>
<dbReference type="InterPro" id="IPR019811">
    <property type="entry name" value="HDH_CS"/>
</dbReference>
<comment type="pathway">
    <text evidence="1">Amino-acid biosynthesis; L-threonine biosynthesis; L-threonine from L-aspartate: step 3/5.</text>
</comment>
<evidence type="ECO:0000256" key="5">
    <source>
        <dbReference type="ARBA" id="ARBA00013376"/>
    </source>
</evidence>
<feature type="domain" description="ACT" evidence="14">
    <location>
        <begin position="362"/>
        <end position="437"/>
    </location>
</feature>
<keyword evidence="9" id="KW-0560">Oxidoreductase</keyword>
<evidence type="ECO:0000256" key="12">
    <source>
        <dbReference type="PIRSR" id="PIRSR000098-2"/>
    </source>
</evidence>
<evidence type="ECO:0000256" key="3">
    <source>
        <dbReference type="ARBA" id="ARBA00006753"/>
    </source>
</evidence>
<gene>
    <name evidence="15" type="ORF">IHV25_08210</name>
</gene>
<evidence type="ECO:0000313" key="15">
    <source>
        <dbReference type="EMBL" id="MBE1237629.1"/>
    </source>
</evidence>
<dbReference type="InterPro" id="IPR045865">
    <property type="entry name" value="ACT-like_dom_sf"/>
</dbReference>
<evidence type="ECO:0000256" key="1">
    <source>
        <dbReference type="ARBA" id="ARBA00005056"/>
    </source>
</evidence>
<dbReference type="PANTHER" id="PTHR43331">
    <property type="entry name" value="HOMOSERINE DEHYDROGENASE"/>
    <property type="match status" value="1"/>
</dbReference>
<evidence type="ECO:0000313" key="16">
    <source>
        <dbReference type="Proteomes" id="UP000631034"/>
    </source>
</evidence>
<comment type="caution">
    <text evidence="15">The sequence shown here is derived from an EMBL/GenBank/DDBJ whole genome shotgun (WGS) entry which is preliminary data.</text>
</comment>
<keyword evidence="16" id="KW-1185">Reference proteome</keyword>
<evidence type="ECO:0000256" key="7">
    <source>
        <dbReference type="ARBA" id="ARBA00022697"/>
    </source>
</evidence>
<dbReference type="CDD" id="cd04881">
    <property type="entry name" value="ACT_HSDH-Hom"/>
    <property type="match status" value="1"/>
</dbReference>
<keyword evidence="8 12" id="KW-0521">NADP</keyword>
<comment type="similarity">
    <text evidence="3 13">Belongs to the homoserine dehydrogenase family.</text>
</comment>
<evidence type="ECO:0000256" key="8">
    <source>
        <dbReference type="ARBA" id="ARBA00022857"/>
    </source>
</evidence>
<keyword evidence="6" id="KW-0028">Amino-acid biosynthesis</keyword>
<evidence type="ECO:0000256" key="6">
    <source>
        <dbReference type="ARBA" id="ARBA00022605"/>
    </source>
</evidence>
<dbReference type="InterPro" id="IPR002912">
    <property type="entry name" value="ACT_dom"/>
</dbReference>
<proteinExistence type="inferred from homology"/>
<protein>
    <recommendedName>
        <fullName evidence="5">Homoserine dehydrogenase</fullName>
        <ecNumber evidence="4">1.1.1.3</ecNumber>
    </recommendedName>
</protein>
<evidence type="ECO:0000256" key="10">
    <source>
        <dbReference type="ARBA" id="ARBA00023167"/>
    </source>
</evidence>
<dbReference type="SUPFAM" id="SSF51735">
    <property type="entry name" value="NAD(P)-binding Rossmann-fold domains"/>
    <property type="match status" value="1"/>
</dbReference>
<dbReference type="InterPro" id="IPR005106">
    <property type="entry name" value="Asp/hSer_DH_NAD-bd"/>
</dbReference>
<dbReference type="Gene3D" id="3.30.70.260">
    <property type="match status" value="1"/>
</dbReference>
<dbReference type="Proteomes" id="UP000631034">
    <property type="component" value="Unassembled WGS sequence"/>
</dbReference>
<dbReference type="Pfam" id="PF00742">
    <property type="entry name" value="Homoserine_dh"/>
    <property type="match status" value="1"/>
</dbReference>
<feature type="binding site" evidence="12">
    <location>
        <position position="116"/>
    </location>
    <ligand>
        <name>NADPH</name>
        <dbReference type="ChEBI" id="CHEBI:57783"/>
    </ligand>
</feature>
<dbReference type="GO" id="GO:0009088">
    <property type="term" value="P:threonine biosynthetic process"/>
    <property type="evidence" value="ECO:0007669"/>
    <property type="project" value="UniProtKB-UniPathway"/>
</dbReference>
<dbReference type="FunFam" id="3.30.360.10:FF:000005">
    <property type="entry name" value="Homoserine dehydrogenase"/>
    <property type="match status" value="1"/>
</dbReference>